<gene>
    <name evidence="2" type="ORF">CR201_G0051262</name>
</gene>
<sequence length="128" mass="13595">MEMQKSPVFCVAHAGSCRPELFLFGHLGSSPQNLLTAWAITPSMGLLHPDLPKCTTVKSATVSQPQPARGHGCPRVGVSAGQRKVPVLSKGHDHEQESFLQPGHSWGGHSWDPSTANILAGGESLPQL</sequence>
<protein>
    <submittedName>
        <fullName evidence="2">Uncharacterized protein</fullName>
    </submittedName>
</protein>
<reference evidence="2" key="1">
    <citation type="submission" date="2017-12" db="EMBL/GenBank/DDBJ databases">
        <title>High-resolution comparative analysis of great ape genomes.</title>
        <authorList>
            <person name="Pollen A."/>
            <person name="Hastie A."/>
            <person name="Hormozdiari F."/>
            <person name="Dougherty M."/>
            <person name="Liu R."/>
            <person name="Chaisson M."/>
            <person name="Hoppe E."/>
            <person name="Hill C."/>
            <person name="Pang A."/>
            <person name="Hillier L."/>
            <person name="Baker C."/>
            <person name="Armstrong J."/>
            <person name="Shendure J."/>
            <person name="Paten B."/>
            <person name="Wilson R."/>
            <person name="Chao H."/>
            <person name="Schneider V."/>
            <person name="Ventura M."/>
            <person name="Kronenberg Z."/>
            <person name="Murali S."/>
            <person name="Gordon D."/>
            <person name="Cantsilieris S."/>
            <person name="Munson K."/>
            <person name="Nelson B."/>
            <person name="Raja A."/>
            <person name="Underwood J."/>
            <person name="Diekhans M."/>
            <person name="Fiddes I."/>
            <person name="Haussler D."/>
            <person name="Eichler E."/>
        </authorList>
    </citation>
    <scope>NUCLEOTIDE SEQUENCE [LARGE SCALE GENOMIC DNA]</scope>
    <source>
        <strain evidence="2">Susie</strain>
    </source>
</reference>
<proteinExistence type="predicted"/>
<dbReference type="EMBL" id="NDHI03003701">
    <property type="protein sequence ID" value="PNJ07373.1"/>
    <property type="molecule type" value="Genomic_DNA"/>
</dbReference>
<organism evidence="2">
    <name type="scientific">Pongo abelii</name>
    <name type="common">Sumatran orangutan</name>
    <name type="synonym">Pongo pygmaeus abelii</name>
    <dbReference type="NCBI Taxonomy" id="9601"/>
    <lineage>
        <taxon>Eukaryota</taxon>
        <taxon>Metazoa</taxon>
        <taxon>Chordata</taxon>
        <taxon>Craniata</taxon>
        <taxon>Vertebrata</taxon>
        <taxon>Euteleostomi</taxon>
        <taxon>Mammalia</taxon>
        <taxon>Eutheria</taxon>
        <taxon>Euarchontoglires</taxon>
        <taxon>Primates</taxon>
        <taxon>Haplorrhini</taxon>
        <taxon>Catarrhini</taxon>
        <taxon>Hominidae</taxon>
        <taxon>Pongo</taxon>
    </lineage>
</organism>
<name>A0A2J8RFS0_PONAB</name>
<evidence type="ECO:0000313" key="2">
    <source>
        <dbReference type="EMBL" id="PNJ07373.1"/>
    </source>
</evidence>
<feature type="region of interest" description="Disordered" evidence="1">
    <location>
        <begin position="89"/>
        <end position="128"/>
    </location>
</feature>
<accession>A0A2J8RFS0</accession>
<evidence type="ECO:0000256" key="1">
    <source>
        <dbReference type="SAM" id="MobiDB-lite"/>
    </source>
</evidence>
<dbReference type="AlphaFoldDB" id="A0A2J8RFS0"/>
<comment type="caution">
    <text evidence="2">The sequence shown here is derived from an EMBL/GenBank/DDBJ whole genome shotgun (WGS) entry which is preliminary data.</text>
</comment>